<feature type="compositionally biased region" description="Basic and acidic residues" evidence="1">
    <location>
        <begin position="112"/>
        <end position="131"/>
    </location>
</feature>
<dbReference type="EMBL" id="JBCLYO010000020">
    <property type="protein sequence ID" value="KAL0080399.1"/>
    <property type="molecule type" value="Genomic_DNA"/>
</dbReference>
<name>A0ABR3ARR2_PHYBL</name>
<evidence type="ECO:0000256" key="1">
    <source>
        <dbReference type="SAM" id="MobiDB-lite"/>
    </source>
</evidence>
<proteinExistence type="predicted"/>
<keyword evidence="3" id="KW-1185">Reference proteome</keyword>
<gene>
    <name evidence="2" type="ORF">J3Q64DRAFT_1247658</name>
</gene>
<evidence type="ECO:0000313" key="3">
    <source>
        <dbReference type="Proteomes" id="UP001448207"/>
    </source>
</evidence>
<dbReference type="Pfam" id="PF15907">
    <property type="entry name" value="Itfg2"/>
    <property type="match status" value="1"/>
</dbReference>
<feature type="region of interest" description="Disordered" evidence="1">
    <location>
        <begin position="43"/>
        <end position="185"/>
    </location>
</feature>
<feature type="compositionally biased region" description="Low complexity" evidence="1">
    <location>
        <begin position="57"/>
        <end position="111"/>
    </location>
</feature>
<accession>A0ABR3ARR2</accession>
<comment type="caution">
    <text evidence="2">The sequence shown here is derived from an EMBL/GenBank/DDBJ whole genome shotgun (WGS) entry which is preliminary data.</text>
</comment>
<sequence length="213" mass="23513">MKVPVNVNKILIADIDGDSLNELILARTDRILHSFQLVDPEKPYPPFDPSMSHRNVTPSAQGSASTSAGSSNNNNNHGTINVSLSQPQPQQQQSSHTVSSTFQSSLSVLSGSKEKNKPRPKPKPLDAKDSKQSVLIKGMGWSKAGRPVLKEEEEEAQDNNTNKGNPKDPELAKQPLKSSTFKTDQERGILKDKDMWIFDGQVSQKKKYIILLK</sequence>
<evidence type="ECO:0000313" key="2">
    <source>
        <dbReference type="EMBL" id="KAL0080399.1"/>
    </source>
</evidence>
<organism evidence="2 3">
    <name type="scientific">Phycomyces blakesleeanus</name>
    <dbReference type="NCBI Taxonomy" id="4837"/>
    <lineage>
        <taxon>Eukaryota</taxon>
        <taxon>Fungi</taxon>
        <taxon>Fungi incertae sedis</taxon>
        <taxon>Mucoromycota</taxon>
        <taxon>Mucoromycotina</taxon>
        <taxon>Mucoromycetes</taxon>
        <taxon>Mucorales</taxon>
        <taxon>Phycomycetaceae</taxon>
        <taxon>Phycomyces</taxon>
    </lineage>
</organism>
<protein>
    <submittedName>
        <fullName evidence="2">Uncharacterized protein</fullName>
    </submittedName>
</protein>
<reference evidence="2 3" key="1">
    <citation type="submission" date="2024-04" db="EMBL/GenBank/DDBJ databases">
        <title>Symmetric and asymmetric DNA N6-adenine methylation regulates different biological responses in Mucorales.</title>
        <authorList>
            <consortium name="Lawrence Berkeley National Laboratory"/>
            <person name="Lax C."/>
            <person name="Mondo S.J."/>
            <person name="Osorio-Concepcion M."/>
            <person name="Muszewska A."/>
            <person name="Corrochano-Luque M."/>
            <person name="Gutierrez G."/>
            <person name="Riley R."/>
            <person name="Lipzen A."/>
            <person name="Guo J."/>
            <person name="Hundley H."/>
            <person name="Amirebrahimi M."/>
            <person name="Ng V."/>
            <person name="Lorenzo-Gutierrez D."/>
            <person name="Binder U."/>
            <person name="Yang J."/>
            <person name="Song Y."/>
            <person name="Canovas D."/>
            <person name="Navarro E."/>
            <person name="Freitag M."/>
            <person name="Gabaldon T."/>
            <person name="Grigoriev I.V."/>
            <person name="Corrochano L.M."/>
            <person name="Nicolas F.E."/>
            <person name="Garre V."/>
        </authorList>
    </citation>
    <scope>NUCLEOTIDE SEQUENCE [LARGE SCALE GENOMIC DNA]</scope>
    <source>
        <strain evidence="2 3">L51</strain>
    </source>
</reference>
<dbReference type="Proteomes" id="UP001448207">
    <property type="component" value="Unassembled WGS sequence"/>
</dbReference>
<dbReference type="InterPro" id="IPR031793">
    <property type="entry name" value="KICSTOR_ITFG2"/>
</dbReference>